<dbReference type="AlphaFoldDB" id="A0A507CS00"/>
<dbReference type="VEuPathDB" id="FungiDB:SeMB42_g06092"/>
<comment type="caution">
    <text evidence="1">The sequence shown here is derived from an EMBL/GenBank/DDBJ whole genome shotgun (WGS) entry which is preliminary data.</text>
</comment>
<dbReference type="VEuPathDB" id="FungiDB:SeMB42_g02185"/>
<name>A0A507CS00_9FUNG</name>
<evidence type="ECO:0000313" key="2">
    <source>
        <dbReference type="Proteomes" id="UP000320475"/>
    </source>
</evidence>
<reference evidence="1 2" key="1">
    <citation type="journal article" date="2019" name="Sci. Rep.">
        <title>Comparative genomics of chytrid fungi reveal insights into the obligate biotrophic and pathogenic lifestyle of Synchytrium endobioticum.</title>
        <authorList>
            <person name="van de Vossenberg B.T.L.H."/>
            <person name="Warris S."/>
            <person name="Nguyen H.D.T."/>
            <person name="van Gent-Pelzer M.P.E."/>
            <person name="Joly D.L."/>
            <person name="van de Geest H.C."/>
            <person name="Bonants P.J.M."/>
            <person name="Smith D.S."/>
            <person name="Levesque C.A."/>
            <person name="van der Lee T.A.J."/>
        </authorList>
    </citation>
    <scope>NUCLEOTIDE SEQUENCE [LARGE SCALE GENOMIC DNA]</scope>
    <source>
        <strain evidence="1 2">LEV6574</strain>
    </source>
</reference>
<organism evidence="1 2">
    <name type="scientific">Synchytrium endobioticum</name>
    <dbReference type="NCBI Taxonomy" id="286115"/>
    <lineage>
        <taxon>Eukaryota</taxon>
        <taxon>Fungi</taxon>
        <taxon>Fungi incertae sedis</taxon>
        <taxon>Chytridiomycota</taxon>
        <taxon>Chytridiomycota incertae sedis</taxon>
        <taxon>Chytridiomycetes</taxon>
        <taxon>Synchytriales</taxon>
        <taxon>Synchytriaceae</taxon>
        <taxon>Synchytrium</taxon>
    </lineage>
</organism>
<dbReference type="Proteomes" id="UP000320475">
    <property type="component" value="Unassembled WGS sequence"/>
</dbReference>
<dbReference type="EMBL" id="QEAM01000295">
    <property type="protein sequence ID" value="TPX41926.1"/>
    <property type="molecule type" value="Genomic_DNA"/>
</dbReference>
<evidence type="ECO:0000313" key="1">
    <source>
        <dbReference type="EMBL" id="TPX41926.1"/>
    </source>
</evidence>
<accession>A0A507CS00</accession>
<proteinExistence type="predicted"/>
<sequence>MQSTLPLCILPDLITIRRDSVQVYIHDPLIPITALRKKRNLDLLVTLSKLEVLLTRLVHTQSPQDEEQIVYTIEQLLRISHQYDINLLDFMTQSQLANTFPKSAMRLGLSDTGTDRVDIRNYLFHVNQINQMAAMALQIRVDVNLTNHKYMAHQLALLYQCLNLVGEPFNKYQAAIQQEFESIKASTSTSRQVDSPQLSDHQKQWLSDLTLEIVSSALFSRESILPKAIESLMASQL</sequence>
<dbReference type="OrthoDB" id="533331at2759"/>
<gene>
    <name evidence="1" type="ORF">SeLEV6574_g05855</name>
</gene>
<protein>
    <submittedName>
        <fullName evidence="1">Uncharacterized protein</fullName>
    </submittedName>
</protein>